<dbReference type="InterPro" id="IPR050399">
    <property type="entry name" value="HPr"/>
</dbReference>
<dbReference type="PRINTS" id="PR00107">
    <property type="entry name" value="PHOSPHOCPHPR"/>
</dbReference>
<evidence type="ECO:0000313" key="8">
    <source>
        <dbReference type="EMBL" id="TQV75680.1"/>
    </source>
</evidence>
<comment type="caution">
    <text evidence="8">The sequence shown here is derived from an EMBL/GenBank/DDBJ whole genome shotgun (WGS) entry which is preliminary data.</text>
</comment>
<feature type="region of interest" description="Disordered" evidence="6">
    <location>
        <begin position="1"/>
        <end position="27"/>
    </location>
</feature>
<dbReference type="InterPro" id="IPR000032">
    <property type="entry name" value="HPr-like"/>
</dbReference>
<dbReference type="Gene3D" id="3.30.1340.10">
    <property type="entry name" value="HPr-like"/>
    <property type="match status" value="1"/>
</dbReference>
<keyword evidence="4" id="KW-0762">Sugar transport</keyword>
<dbReference type="NCBIfam" id="TIGR01003">
    <property type="entry name" value="PTS_HPr_family"/>
    <property type="match status" value="1"/>
</dbReference>
<dbReference type="CDD" id="cd00367">
    <property type="entry name" value="PTS-HPr_like"/>
    <property type="match status" value="1"/>
</dbReference>
<dbReference type="PROSITE" id="PS51350">
    <property type="entry name" value="PTS_HPR_DOM"/>
    <property type="match status" value="1"/>
</dbReference>
<dbReference type="Pfam" id="PF00381">
    <property type="entry name" value="PTS-HPr"/>
    <property type="match status" value="1"/>
</dbReference>
<keyword evidence="3" id="KW-0813">Transport</keyword>
<evidence type="ECO:0000256" key="5">
    <source>
        <dbReference type="ARBA" id="ARBA00033055"/>
    </source>
</evidence>
<evidence type="ECO:0000256" key="3">
    <source>
        <dbReference type="ARBA" id="ARBA00022448"/>
    </source>
</evidence>
<evidence type="ECO:0000259" key="7">
    <source>
        <dbReference type="PROSITE" id="PS51350"/>
    </source>
</evidence>
<reference evidence="8 9" key="1">
    <citation type="submission" date="2019-06" db="EMBL/GenBank/DDBJ databases">
        <title>Whole genome sequence for Rhodospirillaceae sp. R148.</title>
        <authorList>
            <person name="Wang G."/>
        </authorList>
    </citation>
    <scope>NUCLEOTIDE SEQUENCE [LARGE SCALE GENOMIC DNA]</scope>
    <source>
        <strain evidence="8 9">R148</strain>
    </source>
</reference>
<sequence>MSELPAESSDAKEALASGAATIQDPTGLHARPAVKLTKLAKAHDATIEIRAGEEGKWVNAKSPNAVMKLKAGSGEILFVRAQGAQADEAVKALVALIERDFEAE</sequence>
<dbReference type="InterPro" id="IPR001020">
    <property type="entry name" value="PTS_HPr_His_P_site"/>
</dbReference>
<feature type="domain" description="HPr" evidence="7">
    <location>
        <begin position="15"/>
        <end position="104"/>
    </location>
</feature>
<evidence type="ECO:0000256" key="2">
    <source>
        <dbReference type="ARBA" id="ARBA00020422"/>
    </source>
</evidence>
<dbReference type="SUPFAM" id="SSF55594">
    <property type="entry name" value="HPr-like"/>
    <property type="match status" value="1"/>
</dbReference>
<dbReference type="EMBL" id="VHSH01000009">
    <property type="protein sequence ID" value="TQV75680.1"/>
    <property type="molecule type" value="Genomic_DNA"/>
</dbReference>
<evidence type="ECO:0000256" key="1">
    <source>
        <dbReference type="ARBA" id="ARBA00003681"/>
    </source>
</evidence>
<dbReference type="PROSITE" id="PS00369">
    <property type="entry name" value="PTS_HPR_HIS"/>
    <property type="match status" value="1"/>
</dbReference>
<evidence type="ECO:0000256" key="4">
    <source>
        <dbReference type="ARBA" id="ARBA00022597"/>
    </source>
</evidence>
<protein>
    <recommendedName>
        <fullName evidence="2">Phosphocarrier protein HPr</fullName>
    </recommendedName>
    <alternativeName>
        <fullName evidence="5">Histidine-containing protein</fullName>
    </alternativeName>
</protein>
<dbReference type="PANTHER" id="PTHR33705:SF1">
    <property type="entry name" value="PHOSPHOCARRIER PROTEIN HPR"/>
    <property type="match status" value="1"/>
</dbReference>
<evidence type="ECO:0000256" key="6">
    <source>
        <dbReference type="SAM" id="MobiDB-lite"/>
    </source>
</evidence>
<dbReference type="InterPro" id="IPR035895">
    <property type="entry name" value="HPr-like_sf"/>
</dbReference>
<accession>A0A545TEN4</accession>
<dbReference type="AlphaFoldDB" id="A0A545TEN4"/>
<evidence type="ECO:0000313" key="9">
    <source>
        <dbReference type="Proteomes" id="UP000315252"/>
    </source>
</evidence>
<dbReference type="RefSeq" id="WP_142898669.1">
    <property type="nucleotide sequence ID" value="NZ_ML660060.1"/>
</dbReference>
<dbReference type="OrthoDB" id="9807562at2"/>
<comment type="function">
    <text evidence="1">General (non sugar-specific) component of the phosphoenolpyruvate-dependent sugar phosphotransferase system (sugar PTS). This major carbohydrate active-transport system catalyzes the phosphorylation of incoming sugar substrates concomitantly with their translocation across the cell membrane. The phosphoryl group from phosphoenolpyruvate (PEP) is transferred to the phosphoryl carrier protein HPr by enzyme I. Phospho-HPr then transfers it to the PTS EIIA domain.</text>
</comment>
<dbReference type="PANTHER" id="PTHR33705">
    <property type="entry name" value="PHOSPHOCARRIER PROTEIN HPR"/>
    <property type="match status" value="1"/>
</dbReference>
<gene>
    <name evidence="8" type="ORF">FKG95_22405</name>
</gene>
<organism evidence="8 9">
    <name type="scientific">Denitrobaculum tricleocarpae</name>
    <dbReference type="NCBI Taxonomy" id="2591009"/>
    <lineage>
        <taxon>Bacteria</taxon>
        <taxon>Pseudomonadati</taxon>
        <taxon>Pseudomonadota</taxon>
        <taxon>Alphaproteobacteria</taxon>
        <taxon>Rhodospirillales</taxon>
        <taxon>Rhodospirillaceae</taxon>
        <taxon>Denitrobaculum</taxon>
    </lineage>
</organism>
<keyword evidence="9" id="KW-1185">Reference proteome</keyword>
<name>A0A545TEN4_9PROT</name>
<proteinExistence type="predicted"/>
<dbReference type="Proteomes" id="UP000315252">
    <property type="component" value="Unassembled WGS sequence"/>
</dbReference>